<dbReference type="PROSITE" id="PS50109">
    <property type="entry name" value="HIS_KIN"/>
    <property type="match status" value="1"/>
</dbReference>
<dbReference type="NCBIfam" id="NF046044">
    <property type="entry name" value="PnpS"/>
    <property type="match status" value="1"/>
</dbReference>
<evidence type="ECO:0000256" key="9">
    <source>
        <dbReference type="ARBA" id="ARBA00022840"/>
    </source>
</evidence>
<dbReference type="Pfam" id="PF00512">
    <property type="entry name" value="HisKA"/>
    <property type="match status" value="1"/>
</dbReference>
<dbReference type="CDD" id="cd00075">
    <property type="entry name" value="HATPase"/>
    <property type="match status" value="1"/>
</dbReference>
<reference evidence="17" key="1">
    <citation type="journal article" date="2019" name="Int. J. Syst. Evol. Microbiol.">
        <title>The Global Catalogue of Microorganisms (GCM) 10K type strain sequencing project: providing services to taxonomists for standard genome sequencing and annotation.</title>
        <authorList>
            <consortium name="The Broad Institute Genomics Platform"/>
            <consortium name="The Broad Institute Genome Sequencing Center for Infectious Disease"/>
            <person name="Wu L."/>
            <person name="Ma J."/>
        </authorList>
    </citation>
    <scope>NUCLEOTIDE SEQUENCE [LARGE SCALE GENOMIC DNA]</scope>
    <source>
        <strain evidence="17">CGMCC 1.16306</strain>
    </source>
</reference>
<keyword evidence="4" id="KW-1003">Cell membrane</keyword>
<keyword evidence="9" id="KW-0067">ATP-binding</keyword>
<dbReference type="InterPro" id="IPR003660">
    <property type="entry name" value="HAMP_dom"/>
</dbReference>
<dbReference type="CDD" id="cd06225">
    <property type="entry name" value="HAMP"/>
    <property type="match status" value="1"/>
</dbReference>
<dbReference type="RefSeq" id="WP_376844770.1">
    <property type="nucleotide sequence ID" value="NZ_JBHSFW010000001.1"/>
</dbReference>
<evidence type="ECO:0000259" key="14">
    <source>
        <dbReference type="PROSITE" id="PS50109"/>
    </source>
</evidence>
<feature type="transmembrane region" description="Helical" evidence="13">
    <location>
        <begin position="6"/>
        <end position="28"/>
    </location>
</feature>
<dbReference type="InterPro" id="IPR004358">
    <property type="entry name" value="Sig_transdc_His_kin-like_C"/>
</dbReference>
<keyword evidence="13" id="KW-1133">Transmembrane helix</keyword>
<dbReference type="Gene3D" id="6.10.340.10">
    <property type="match status" value="1"/>
</dbReference>
<evidence type="ECO:0000313" key="16">
    <source>
        <dbReference type="EMBL" id="MFC4617742.1"/>
    </source>
</evidence>
<comment type="caution">
    <text evidence="16">The sequence shown here is derived from an EMBL/GenBank/DDBJ whole genome shotgun (WGS) entry which is preliminary data.</text>
</comment>
<evidence type="ECO:0000256" key="13">
    <source>
        <dbReference type="SAM" id="Phobius"/>
    </source>
</evidence>
<dbReference type="Proteomes" id="UP001596022">
    <property type="component" value="Unassembled WGS sequence"/>
</dbReference>
<dbReference type="SUPFAM" id="SSF47384">
    <property type="entry name" value="Homodimeric domain of signal transducing histidine kinase"/>
    <property type="match status" value="1"/>
</dbReference>
<dbReference type="SMART" id="SM00388">
    <property type="entry name" value="HisKA"/>
    <property type="match status" value="1"/>
</dbReference>
<dbReference type="Pfam" id="PF08448">
    <property type="entry name" value="PAS_4"/>
    <property type="match status" value="1"/>
</dbReference>
<comment type="catalytic activity">
    <reaction evidence="1">
        <text>ATP + protein L-histidine = ADP + protein N-phospho-L-histidine.</text>
        <dbReference type="EC" id="2.7.13.3"/>
    </reaction>
</comment>
<accession>A0ABV9GKT2</accession>
<evidence type="ECO:0000256" key="12">
    <source>
        <dbReference type="SAM" id="Coils"/>
    </source>
</evidence>
<evidence type="ECO:0000256" key="3">
    <source>
        <dbReference type="ARBA" id="ARBA00012438"/>
    </source>
</evidence>
<keyword evidence="12" id="KW-0175">Coiled coil</keyword>
<evidence type="ECO:0000259" key="15">
    <source>
        <dbReference type="PROSITE" id="PS50885"/>
    </source>
</evidence>
<organism evidence="16 17">
    <name type="scientific">Camelliibacillus cellulosilyticus</name>
    <dbReference type="NCBI Taxonomy" id="2174486"/>
    <lineage>
        <taxon>Bacteria</taxon>
        <taxon>Bacillati</taxon>
        <taxon>Bacillota</taxon>
        <taxon>Bacilli</taxon>
        <taxon>Bacillales</taxon>
        <taxon>Sporolactobacillaceae</taxon>
        <taxon>Camelliibacillus</taxon>
    </lineage>
</organism>
<dbReference type="InterPro" id="IPR003594">
    <property type="entry name" value="HATPase_dom"/>
</dbReference>
<evidence type="ECO:0000256" key="6">
    <source>
        <dbReference type="ARBA" id="ARBA00022679"/>
    </source>
</evidence>
<keyword evidence="5" id="KW-0597">Phosphoprotein</keyword>
<evidence type="ECO:0000256" key="4">
    <source>
        <dbReference type="ARBA" id="ARBA00022475"/>
    </source>
</evidence>
<dbReference type="EMBL" id="JBHSFW010000001">
    <property type="protein sequence ID" value="MFC4617742.1"/>
    <property type="molecule type" value="Genomic_DNA"/>
</dbReference>
<dbReference type="Gene3D" id="3.30.450.20">
    <property type="entry name" value="PAS domain"/>
    <property type="match status" value="1"/>
</dbReference>
<dbReference type="Gene3D" id="3.30.565.10">
    <property type="entry name" value="Histidine kinase-like ATPase, C-terminal domain"/>
    <property type="match status" value="1"/>
</dbReference>
<evidence type="ECO:0000313" key="17">
    <source>
        <dbReference type="Proteomes" id="UP001596022"/>
    </source>
</evidence>
<keyword evidence="7" id="KW-0547">Nucleotide-binding</keyword>
<gene>
    <name evidence="16" type="primary">pnpS</name>
    <name evidence="16" type="ORF">ACFO4N_03255</name>
</gene>
<evidence type="ECO:0000256" key="8">
    <source>
        <dbReference type="ARBA" id="ARBA00022777"/>
    </source>
</evidence>
<dbReference type="InterPro" id="IPR036890">
    <property type="entry name" value="HATPase_C_sf"/>
</dbReference>
<dbReference type="SUPFAM" id="SSF55874">
    <property type="entry name" value="ATPase domain of HSP90 chaperone/DNA topoisomerase II/histidine kinase"/>
    <property type="match status" value="1"/>
</dbReference>
<keyword evidence="11 13" id="KW-0472">Membrane</keyword>
<dbReference type="InterPro" id="IPR005467">
    <property type="entry name" value="His_kinase_dom"/>
</dbReference>
<dbReference type="Pfam" id="PF02518">
    <property type="entry name" value="HATPase_c"/>
    <property type="match status" value="1"/>
</dbReference>
<dbReference type="PANTHER" id="PTHR45453:SF1">
    <property type="entry name" value="PHOSPHATE REGULON SENSOR PROTEIN PHOR"/>
    <property type="match status" value="1"/>
</dbReference>
<evidence type="ECO:0000256" key="2">
    <source>
        <dbReference type="ARBA" id="ARBA00004651"/>
    </source>
</evidence>
<evidence type="ECO:0000256" key="7">
    <source>
        <dbReference type="ARBA" id="ARBA00022741"/>
    </source>
</evidence>
<feature type="domain" description="Histidine kinase" evidence="14">
    <location>
        <begin position="238"/>
        <end position="455"/>
    </location>
</feature>
<name>A0ABV9GKT2_9BACL</name>
<evidence type="ECO:0000256" key="1">
    <source>
        <dbReference type="ARBA" id="ARBA00000085"/>
    </source>
</evidence>
<keyword evidence="10" id="KW-0902">Two-component regulatory system</keyword>
<dbReference type="NCBIfam" id="TIGR00229">
    <property type="entry name" value="sensory_box"/>
    <property type="match status" value="1"/>
</dbReference>
<feature type="domain" description="HAMP" evidence="15">
    <location>
        <begin position="57"/>
        <end position="108"/>
    </location>
</feature>
<dbReference type="PRINTS" id="PR00344">
    <property type="entry name" value="BCTRLSENSOR"/>
</dbReference>
<evidence type="ECO:0000256" key="10">
    <source>
        <dbReference type="ARBA" id="ARBA00023012"/>
    </source>
</evidence>
<dbReference type="InterPro" id="IPR050351">
    <property type="entry name" value="BphY/WalK/GraS-like"/>
</dbReference>
<dbReference type="InterPro" id="IPR035965">
    <property type="entry name" value="PAS-like_dom_sf"/>
</dbReference>
<dbReference type="PANTHER" id="PTHR45453">
    <property type="entry name" value="PHOSPHATE REGULON SENSOR PROTEIN PHOR"/>
    <property type="match status" value="1"/>
</dbReference>
<comment type="subcellular location">
    <subcellularLocation>
        <location evidence="2">Cell membrane</location>
        <topology evidence="2">Multi-pass membrane protein</topology>
    </subcellularLocation>
</comment>
<protein>
    <recommendedName>
        <fullName evidence="3">histidine kinase</fullName>
        <ecNumber evidence="3">2.7.13.3</ecNumber>
    </recommendedName>
</protein>
<dbReference type="InterPro" id="IPR000014">
    <property type="entry name" value="PAS"/>
</dbReference>
<dbReference type="InterPro" id="IPR013656">
    <property type="entry name" value="PAS_4"/>
</dbReference>
<dbReference type="EC" id="2.7.13.3" evidence="3"/>
<dbReference type="SUPFAM" id="SSF55785">
    <property type="entry name" value="PYP-like sensor domain (PAS domain)"/>
    <property type="match status" value="1"/>
</dbReference>
<dbReference type="InterPro" id="IPR036097">
    <property type="entry name" value="HisK_dim/P_sf"/>
</dbReference>
<sequence>MKSFTWQLSVVLSLCLAFVLFGGGLWLIDLTGERLPVIVCMSVSFCVFAAIAYTMVKRFTKPLGRAVFAMKRLADGDYHVRVDNQNNRVDVLTPYINDLAEKLEKTRRSFEVQRDQLETLIENTGSPLIFMDEERRVIHANELFKKNFRASEGELDRARFDRLIPNKEIQAIVDETFSLGQTIRRQVVLPFTIERRHFDVYAAPISSGSQRSKGVIVVFHDITELKKLKKMRRDFVANVSHELKTPVTSIKGFAETLLEDDGRDEAVRRQFLQIVWMESERLESLIKDLLELSKIEQEGFELHWRTVDLKAILEETMLVLNELAEKNGISFVSEFKGDTRMDGDPYRLKQMTMNILTNAITYSPPNRTVSVVVKEDGNRILWETTDQGIGIDEKEIPRIFERFYRVDRARSRDSGGTGLGLAIVKHLAEAHGADIQVESRKGVGTTFLISFKKHPK</sequence>
<proteinExistence type="predicted"/>
<dbReference type="GO" id="GO:0016301">
    <property type="term" value="F:kinase activity"/>
    <property type="evidence" value="ECO:0007669"/>
    <property type="project" value="UniProtKB-KW"/>
</dbReference>
<keyword evidence="13" id="KW-0812">Transmembrane</keyword>
<evidence type="ECO:0000256" key="11">
    <source>
        <dbReference type="ARBA" id="ARBA00023136"/>
    </source>
</evidence>
<dbReference type="Gene3D" id="1.10.287.130">
    <property type="match status" value="1"/>
</dbReference>
<dbReference type="SMART" id="SM00387">
    <property type="entry name" value="HATPase_c"/>
    <property type="match status" value="1"/>
</dbReference>
<feature type="transmembrane region" description="Helical" evidence="13">
    <location>
        <begin position="35"/>
        <end position="56"/>
    </location>
</feature>
<keyword evidence="6" id="KW-0808">Transferase</keyword>
<dbReference type="CDD" id="cd00082">
    <property type="entry name" value="HisKA"/>
    <property type="match status" value="1"/>
</dbReference>
<dbReference type="InterPro" id="IPR003661">
    <property type="entry name" value="HisK_dim/P_dom"/>
</dbReference>
<keyword evidence="8 16" id="KW-0418">Kinase</keyword>
<evidence type="ECO:0000256" key="5">
    <source>
        <dbReference type="ARBA" id="ARBA00022553"/>
    </source>
</evidence>
<dbReference type="PROSITE" id="PS50885">
    <property type="entry name" value="HAMP"/>
    <property type="match status" value="1"/>
</dbReference>
<keyword evidence="17" id="KW-1185">Reference proteome</keyword>
<feature type="coiled-coil region" evidence="12">
    <location>
        <begin position="96"/>
        <end position="123"/>
    </location>
</feature>